<sequence length="336" mass="38988">MEMTHADWITVYGSGSEKRGAELLKILRDKIGVKQNEKTYAGFGGGWFFEQFIDRGFRLSTNDEGSAKVELQGLYWTGAVAKPFDEFLRIAEKIRTIEGMSWKLTRVDVAVDIFGLGLSDAFPNPKSKRYKWGFAFNYHEHQTKDRNGEMLFTGYTIHRQRWSLTVYDKRVEITDGNPHPIKQSYFETLANDAEPITRVELRVKSAEALVAVQGALQTVCKESEFCEAILKHWGDYHRIKTKSGQDESRFKRLFRDFDPQTFDRVKKEKIERLYDDFKEVKIRDMVRDFIRYGINENKTADGIAQIFQEQMEWLKENGEIPESQTLPPSQKPKAGP</sequence>
<proteinExistence type="predicted"/>
<dbReference type="Proteomes" id="UP000012040">
    <property type="component" value="Chromosome"/>
</dbReference>
<protein>
    <submittedName>
        <fullName evidence="2">Uncharacterized protein</fullName>
    </submittedName>
</protein>
<evidence type="ECO:0000313" key="3">
    <source>
        <dbReference type="Proteomes" id="UP000012040"/>
    </source>
</evidence>
<accession>M4VA43</accession>
<dbReference type="PATRIC" id="fig|1184267.3.peg.1880"/>
<gene>
    <name evidence="2" type="ORF">A11Q_1857</name>
</gene>
<evidence type="ECO:0000256" key="1">
    <source>
        <dbReference type="SAM" id="MobiDB-lite"/>
    </source>
</evidence>
<dbReference type="HOGENOM" id="CLU_825544_0_0_7"/>
<reference evidence="2 3" key="1">
    <citation type="journal article" date="2013" name="ISME J.">
        <title>By their genes ye shall know them: genomic signatures of predatory bacteria.</title>
        <authorList>
            <person name="Pasternak Z."/>
            <person name="Pietrokovski S."/>
            <person name="Rotem O."/>
            <person name="Gophna U."/>
            <person name="Lurie-Weinberger M.N."/>
            <person name="Jurkevitch E."/>
        </authorList>
    </citation>
    <scope>NUCLEOTIDE SEQUENCE [LARGE SCALE GENOMIC DNA]</scope>
    <source>
        <strain evidence="2 3">JSS</strain>
    </source>
</reference>
<dbReference type="KEGG" id="bex:A11Q_1857"/>
<feature type="region of interest" description="Disordered" evidence="1">
    <location>
        <begin position="317"/>
        <end position="336"/>
    </location>
</feature>
<name>M4VA43_9BACT</name>
<organism evidence="2 3">
    <name type="scientific">Pseudobdellovibrio exovorus JSS</name>
    <dbReference type="NCBI Taxonomy" id="1184267"/>
    <lineage>
        <taxon>Bacteria</taxon>
        <taxon>Pseudomonadati</taxon>
        <taxon>Bdellovibrionota</taxon>
        <taxon>Bdellovibrionia</taxon>
        <taxon>Bdellovibrionales</taxon>
        <taxon>Pseudobdellovibrionaceae</taxon>
        <taxon>Pseudobdellovibrio</taxon>
    </lineage>
</organism>
<dbReference type="AlphaFoldDB" id="M4VA43"/>
<dbReference type="EMBL" id="CP003537">
    <property type="protein sequence ID" value="AGH96073.1"/>
    <property type="molecule type" value="Genomic_DNA"/>
</dbReference>
<keyword evidence="3" id="KW-1185">Reference proteome</keyword>
<dbReference type="STRING" id="1184267.A11Q_1857"/>
<evidence type="ECO:0000313" key="2">
    <source>
        <dbReference type="EMBL" id="AGH96073.1"/>
    </source>
</evidence>